<keyword evidence="3" id="KW-1185">Reference proteome</keyword>
<dbReference type="Pfam" id="PF11382">
    <property type="entry name" value="MctB"/>
    <property type="match status" value="1"/>
</dbReference>
<reference evidence="3" key="1">
    <citation type="journal article" date="2019" name="Int. J. Syst. Evol. Microbiol.">
        <title>The Global Catalogue of Microorganisms (GCM) 10K type strain sequencing project: providing services to taxonomists for standard genome sequencing and annotation.</title>
        <authorList>
            <consortium name="The Broad Institute Genomics Platform"/>
            <consortium name="The Broad Institute Genome Sequencing Center for Infectious Disease"/>
            <person name="Wu L."/>
            <person name="Ma J."/>
        </authorList>
    </citation>
    <scope>NUCLEOTIDE SEQUENCE [LARGE SCALE GENOMIC DNA]</scope>
    <source>
        <strain evidence="3">KACC 14249</strain>
    </source>
</reference>
<dbReference type="EMBL" id="JBHSRD010000002">
    <property type="protein sequence ID" value="MFC6005675.1"/>
    <property type="molecule type" value="Genomic_DNA"/>
</dbReference>
<evidence type="ECO:0000313" key="3">
    <source>
        <dbReference type="Proteomes" id="UP001596189"/>
    </source>
</evidence>
<sequence>MIDFRYHLVSIVSIFLALAVGIVLGAGPLQQQIGQTLTNQVSQLRKDKAELRSQLDTQAHELEAADQFAEAVTPELVGSRLGGRSVVLVMLPGADSSVADDITATMKTAGATVNGRVKLTSAWADPDQGKVAFRDQLSSNLGPLVGSTAPATASVNERMGAILAKALVVSNVADADRATEQSEQALSGLKEAGLIAIDGAAPKPATLAVVVAGPPNTKQTEDTRKAELATWTTTSDELDKGDSGTVVAGPLASAEPIGVIGALRSDRSVAAAVSSVDDVQLQMAQSAIVFALLEQMNGKSGHYGTGIGATAVLPPLPSSGS</sequence>
<comment type="caution">
    <text evidence="2">The sequence shown here is derived from an EMBL/GenBank/DDBJ whole genome shotgun (WGS) entry which is preliminary data.</text>
</comment>
<gene>
    <name evidence="2" type="ORF">ACFQDO_00905</name>
</gene>
<proteinExistence type="predicted"/>
<feature type="coiled-coil region" evidence="1">
    <location>
        <begin position="34"/>
        <end position="61"/>
    </location>
</feature>
<name>A0ABW1J9C4_9ACTN</name>
<dbReference type="RefSeq" id="WP_345716554.1">
    <property type="nucleotide sequence ID" value="NZ_BAABFP010000005.1"/>
</dbReference>
<dbReference type="Proteomes" id="UP001596189">
    <property type="component" value="Unassembled WGS sequence"/>
</dbReference>
<keyword evidence="1" id="KW-0175">Coiled coil</keyword>
<organism evidence="2 3">
    <name type="scientific">Angustibacter luteus</name>
    <dbReference type="NCBI Taxonomy" id="658456"/>
    <lineage>
        <taxon>Bacteria</taxon>
        <taxon>Bacillati</taxon>
        <taxon>Actinomycetota</taxon>
        <taxon>Actinomycetes</taxon>
        <taxon>Kineosporiales</taxon>
        <taxon>Kineosporiaceae</taxon>
    </lineage>
</organism>
<dbReference type="InterPro" id="IPR021522">
    <property type="entry name" value="MctB"/>
</dbReference>
<evidence type="ECO:0000313" key="2">
    <source>
        <dbReference type="EMBL" id="MFC6005675.1"/>
    </source>
</evidence>
<evidence type="ECO:0000256" key="1">
    <source>
        <dbReference type="SAM" id="Coils"/>
    </source>
</evidence>
<protein>
    <submittedName>
        <fullName evidence="2">Copper transporter</fullName>
    </submittedName>
</protein>
<accession>A0ABW1J9C4</accession>